<sequence length="705" mass="77655">MDQSRRAVEAYWRSRMVDGVTSDEDKVAPVYKLEEICDLLRTSPVGIVKEVSDYIFKRLDHKSPIVKQKLSALEIYKPVASLMDIFILYLTLGKALRLIKYAVGKSGNEFRREMQRHSTVIRQLFHYKGELDPLKADALNKAVRETAHEAVAAVFASDENKSVTPVEGLNKRIQGFGNTNFELPAEEKRSFISEVVGLGSATIKHGLSTFAAAHSSRKDDTGSYRSPNLRRSLTTEIDSRDDYQGIEQQTENWNASRASGRNSGAWGSNSRLNVPTAAGSEDTSSTNGGVKNREERLLETIVTSGGVRLQPTRDALQVFLTEAAKLDGLAMSHALEMKLNSHIWQVRMKAICVLESILRKADDEQFIIIVSYFTENKESVIKCTELPQASLREKAIKVLNLLGDELTSGAREELPEQKSAHVPVGHIPDLIDTGDLDDYGSQDTMEKHNEKSTLTNSMGPLGDDLFGIDPVVNVSTAGSSNQDDPFSDVSFHVTEDKEQNDLFSGLTIDNQKPDVAPEGKEPDPFDVFGSTSVHFQEKASKDTGNLHDLMDGLTIQESKQHGVVNASESTFSGLDFLNHNGQPSPVSVDAAMKETSGLNAVYSQASMQFGMPSNVMFNQGFVPQPMDYNAMNAIIAQQQFLLQNLGHLNPGFSHNTRAAVTEGNSMPLPDIFQHTNNPVLNNASMLKSPKEDTRAFDFVSVTVLP</sequence>
<dbReference type="GO" id="GO:0032588">
    <property type="term" value="C:trans-Golgi network membrane"/>
    <property type="evidence" value="ECO:0007669"/>
    <property type="project" value="TreeGrafter"/>
</dbReference>
<dbReference type="InterPro" id="IPR039273">
    <property type="entry name" value="TEPSIN"/>
</dbReference>
<dbReference type="Proteomes" id="UP000734854">
    <property type="component" value="Unassembled WGS sequence"/>
</dbReference>
<evidence type="ECO:0000256" key="2">
    <source>
        <dbReference type="ARBA" id="ARBA00004555"/>
    </source>
</evidence>
<comment type="subcellular location">
    <subcellularLocation>
        <location evidence="1">Cytoplasmic vesicle</location>
    </subcellularLocation>
    <subcellularLocation>
        <location evidence="2">Golgi apparatus</location>
    </subcellularLocation>
</comment>
<feature type="domain" description="VHS" evidence="6">
    <location>
        <begin position="13"/>
        <end position="173"/>
    </location>
</feature>
<reference evidence="7 8" key="1">
    <citation type="submission" date="2020-08" db="EMBL/GenBank/DDBJ databases">
        <title>Plant Genome Project.</title>
        <authorList>
            <person name="Zhang R.-G."/>
        </authorList>
    </citation>
    <scope>NUCLEOTIDE SEQUENCE [LARGE SCALE GENOMIC DNA]</scope>
    <source>
        <tissue evidence="7">Rhizome</tissue>
    </source>
</reference>
<proteinExistence type="predicted"/>
<evidence type="ECO:0000313" key="8">
    <source>
        <dbReference type="Proteomes" id="UP000734854"/>
    </source>
</evidence>
<evidence type="ECO:0000256" key="5">
    <source>
        <dbReference type="SAM" id="MobiDB-lite"/>
    </source>
</evidence>
<keyword evidence="8" id="KW-1185">Reference proteome</keyword>
<dbReference type="InterPro" id="IPR008942">
    <property type="entry name" value="ENTH_VHS"/>
</dbReference>
<keyword evidence="3" id="KW-0333">Golgi apparatus</keyword>
<dbReference type="SMART" id="SM00288">
    <property type="entry name" value="VHS"/>
    <property type="match status" value="1"/>
</dbReference>
<feature type="region of interest" description="Disordered" evidence="5">
    <location>
        <begin position="213"/>
        <end position="292"/>
    </location>
</feature>
<evidence type="ECO:0000256" key="4">
    <source>
        <dbReference type="ARBA" id="ARBA00023329"/>
    </source>
</evidence>
<dbReference type="GO" id="GO:0031410">
    <property type="term" value="C:cytoplasmic vesicle"/>
    <property type="evidence" value="ECO:0007669"/>
    <property type="project" value="UniProtKB-SubCell"/>
</dbReference>
<dbReference type="AlphaFoldDB" id="A0A8J5HF34"/>
<feature type="compositionally biased region" description="Polar residues" evidence="5">
    <location>
        <begin position="246"/>
        <end position="273"/>
    </location>
</feature>
<gene>
    <name evidence="7" type="ORF">ZIOFF_026909</name>
</gene>
<feature type="compositionally biased region" description="Polar residues" evidence="5">
    <location>
        <begin position="223"/>
        <end position="236"/>
    </location>
</feature>
<keyword evidence="4" id="KW-0968">Cytoplasmic vesicle</keyword>
<organism evidence="7 8">
    <name type="scientific">Zingiber officinale</name>
    <name type="common">Ginger</name>
    <name type="synonym">Amomum zingiber</name>
    <dbReference type="NCBI Taxonomy" id="94328"/>
    <lineage>
        <taxon>Eukaryota</taxon>
        <taxon>Viridiplantae</taxon>
        <taxon>Streptophyta</taxon>
        <taxon>Embryophyta</taxon>
        <taxon>Tracheophyta</taxon>
        <taxon>Spermatophyta</taxon>
        <taxon>Magnoliopsida</taxon>
        <taxon>Liliopsida</taxon>
        <taxon>Zingiberales</taxon>
        <taxon>Zingiberaceae</taxon>
        <taxon>Zingiber</taxon>
    </lineage>
</organism>
<comment type="caution">
    <text evidence="7">The sequence shown here is derived from an EMBL/GenBank/DDBJ whole genome shotgun (WGS) entry which is preliminary data.</text>
</comment>
<dbReference type="InterPro" id="IPR035802">
    <property type="entry name" value="ENTH/VHS_tepsin"/>
</dbReference>
<dbReference type="PANTHER" id="PTHR21514">
    <property type="entry name" value="AP-4 COMPLEX ACCESSORY SUBUNIT TEPSIN"/>
    <property type="match status" value="1"/>
</dbReference>
<evidence type="ECO:0000256" key="3">
    <source>
        <dbReference type="ARBA" id="ARBA00023034"/>
    </source>
</evidence>
<name>A0A8J5HF34_ZINOF</name>
<dbReference type="GO" id="GO:0043130">
    <property type="term" value="F:ubiquitin binding"/>
    <property type="evidence" value="ECO:0007669"/>
    <property type="project" value="InterPro"/>
</dbReference>
<dbReference type="EMBL" id="JACMSC010000007">
    <property type="protein sequence ID" value="KAG6516444.1"/>
    <property type="molecule type" value="Genomic_DNA"/>
</dbReference>
<dbReference type="PANTHER" id="PTHR21514:SF0">
    <property type="entry name" value="AP-4 COMPLEX ACCESSORY SUBUNIT TEPSIN"/>
    <property type="match status" value="1"/>
</dbReference>
<dbReference type="GO" id="GO:0035091">
    <property type="term" value="F:phosphatidylinositol binding"/>
    <property type="evidence" value="ECO:0007669"/>
    <property type="project" value="InterPro"/>
</dbReference>
<evidence type="ECO:0000313" key="7">
    <source>
        <dbReference type="EMBL" id="KAG6516444.1"/>
    </source>
</evidence>
<protein>
    <recommendedName>
        <fullName evidence="6">VHS domain-containing protein</fullName>
    </recommendedName>
</protein>
<dbReference type="Gene3D" id="1.25.40.90">
    <property type="match status" value="2"/>
</dbReference>
<accession>A0A8J5HF34</accession>
<dbReference type="CDD" id="cd03572">
    <property type="entry name" value="ENTH_like_Tepsin"/>
    <property type="match status" value="1"/>
</dbReference>
<dbReference type="InterPro" id="IPR002014">
    <property type="entry name" value="VHS_dom"/>
</dbReference>
<evidence type="ECO:0000259" key="6">
    <source>
        <dbReference type="SMART" id="SM00288"/>
    </source>
</evidence>
<evidence type="ECO:0000256" key="1">
    <source>
        <dbReference type="ARBA" id="ARBA00004541"/>
    </source>
</evidence>